<dbReference type="EMBL" id="LAZR01003755">
    <property type="protein sequence ID" value="KKN15014.1"/>
    <property type="molecule type" value="Genomic_DNA"/>
</dbReference>
<proteinExistence type="predicted"/>
<gene>
    <name evidence="1" type="ORF">LCGC14_0990160</name>
</gene>
<sequence>MRKRPATLSGKVLNCAIWIPDEYGRWKCGAYGRNCKGDTCAPLPDPKVKQVKVCITSQRVFSPFLDKEVTRCKTYAPTCSGRACMDFTMPYPEGASEKTKPAPAEIKTVAEWMAAGYNEEMFEKEPYLAREILDRGGIAPPRGVSAEKEEYKSIPLFLRNKRGLPCDEMAMEMQYDYCDDLRQAIAKQYPPKAKGAWKKKRRKETSDFIDAAYEYIEDQMVEGAWA</sequence>
<evidence type="ECO:0000313" key="1">
    <source>
        <dbReference type="EMBL" id="KKN15014.1"/>
    </source>
</evidence>
<accession>A0A0F9NAK4</accession>
<organism evidence="1">
    <name type="scientific">marine sediment metagenome</name>
    <dbReference type="NCBI Taxonomy" id="412755"/>
    <lineage>
        <taxon>unclassified sequences</taxon>
        <taxon>metagenomes</taxon>
        <taxon>ecological metagenomes</taxon>
    </lineage>
</organism>
<comment type="caution">
    <text evidence="1">The sequence shown here is derived from an EMBL/GenBank/DDBJ whole genome shotgun (WGS) entry which is preliminary data.</text>
</comment>
<name>A0A0F9NAK4_9ZZZZ</name>
<reference evidence="1" key="1">
    <citation type="journal article" date="2015" name="Nature">
        <title>Complex archaea that bridge the gap between prokaryotes and eukaryotes.</title>
        <authorList>
            <person name="Spang A."/>
            <person name="Saw J.H."/>
            <person name="Jorgensen S.L."/>
            <person name="Zaremba-Niedzwiedzka K."/>
            <person name="Martijn J."/>
            <person name="Lind A.E."/>
            <person name="van Eijk R."/>
            <person name="Schleper C."/>
            <person name="Guy L."/>
            <person name="Ettema T.J."/>
        </authorList>
    </citation>
    <scope>NUCLEOTIDE SEQUENCE</scope>
</reference>
<protein>
    <submittedName>
        <fullName evidence="1">Uncharacterized protein</fullName>
    </submittedName>
</protein>
<dbReference type="AlphaFoldDB" id="A0A0F9NAK4"/>